<evidence type="ECO:0000256" key="1">
    <source>
        <dbReference type="ARBA" id="ARBA00006817"/>
    </source>
</evidence>
<dbReference type="SUPFAM" id="SSF55961">
    <property type="entry name" value="Bet v1-like"/>
    <property type="match status" value="1"/>
</dbReference>
<dbReference type="InterPro" id="IPR013538">
    <property type="entry name" value="ASHA1/2-like_C"/>
</dbReference>
<evidence type="ECO:0000313" key="3">
    <source>
        <dbReference type="EMBL" id="QNV39625.1"/>
    </source>
</evidence>
<gene>
    <name evidence="3" type="ORF">IDM48_09700</name>
</gene>
<proteinExistence type="inferred from homology"/>
<keyword evidence="4" id="KW-1185">Reference proteome</keyword>
<comment type="similarity">
    <text evidence="1">Belongs to the AHA1 family.</text>
</comment>
<accession>A0A7H2BIX9</accession>
<dbReference type="CDD" id="cd07814">
    <property type="entry name" value="SRPBCC_CalC_Aha1-like"/>
    <property type="match status" value="1"/>
</dbReference>
<dbReference type="EMBL" id="CP061538">
    <property type="protein sequence ID" value="QNV39625.1"/>
    <property type="molecule type" value="Genomic_DNA"/>
</dbReference>
<dbReference type="KEGG" id="rama:IDM48_09700"/>
<feature type="domain" description="Activator of Hsp90 ATPase homologue 1/2-like C-terminal" evidence="2">
    <location>
        <begin position="25"/>
        <end position="158"/>
    </location>
</feature>
<reference evidence="3 4" key="1">
    <citation type="submission" date="2020-09" db="EMBL/GenBank/DDBJ databases">
        <title>Investigation of environmental microbe.</title>
        <authorList>
            <person name="Ou Y."/>
            <person name="Kang Q."/>
        </authorList>
    </citation>
    <scope>NUCLEOTIDE SEQUENCE [LARGE SCALE GENOMIC DNA]</scope>
    <source>
        <strain evidence="3 4">KJZ-9</strain>
    </source>
</reference>
<dbReference type="RefSeq" id="WP_190617157.1">
    <property type="nucleotide sequence ID" value="NZ_CP061538.1"/>
</dbReference>
<evidence type="ECO:0000313" key="4">
    <source>
        <dbReference type="Proteomes" id="UP000516421"/>
    </source>
</evidence>
<dbReference type="Gene3D" id="3.30.530.20">
    <property type="match status" value="1"/>
</dbReference>
<sequence length="161" mass="17890">MAEAPPFKIEEVPAELVFEIEHTFKASAEQLFRAFTGKDLLVQWFGPEGWSVPAESAEVDPRVGGVWKFTMVNDDDPSMTSPSNAVFATLEPNKLIEGIETMPAADGEEPGYLYMRIEFKEEGDKTHLKITQGPLPTEYHEPGAQGWTSSFNKLQALVSEI</sequence>
<name>A0A7H2BIX9_9MICC</name>
<dbReference type="InterPro" id="IPR023393">
    <property type="entry name" value="START-like_dom_sf"/>
</dbReference>
<dbReference type="AlphaFoldDB" id="A0A7H2BIX9"/>
<dbReference type="Proteomes" id="UP000516421">
    <property type="component" value="Chromosome"/>
</dbReference>
<dbReference type="Pfam" id="PF08327">
    <property type="entry name" value="AHSA1"/>
    <property type="match status" value="1"/>
</dbReference>
<organism evidence="3 4">
    <name type="scientific">Rothia amarae</name>
    <dbReference type="NCBI Taxonomy" id="169480"/>
    <lineage>
        <taxon>Bacteria</taxon>
        <taxon>Bacillati</taxon>
        <taxon>Actinomycetota</taxon>
        <taxon>Actinomycetes</taxon>
        <taxon>Micrococcales</taxon>
        <taxon>Micrococcaceae</taxon>
        <taxon>Rothia</taxon>
    </lineage>
</organism>
<protein>
    <submittedName>
        <fullName evidence="3">SRPBCC domain-containing protein</fullName>
    </submittedName>
</protein>
<evidence type="ECO:0000259" key="2">
    <source>
        <dbReference type="Pfam" id="PF08327"/>
    </source>
</evidence>